<name>A0A0C3MLF0_9AGAM</name>
<reference evidence="1 2" key="1">
    <citation type="submission" date="2014-04" db="EMBL/GenBank/DDBJ databases">
        <authorList>
            <consortium name="DOE Joint Genome Institute"/>
            <person name="Kuo A."/>
            <person name="Girlanda M."/>
            <person name="Perotto S."/>
            <person name="Kohler A."/>
            <person name="Nagy L.G."/>
            <person name="Floudas D."/>
            <person name="Copeland A."/>
            <person name="Barry K.W."/>
            <person name="Cichocki N."/>
            <person name="Veneault-Fourrey C."/>
            <person name="LaButti K."/>
            <person name="Lindquist E.A."/>
            <person name="Lipzen A."/>
            <person name="Lundell T."/>
            <person name="Morin E."/>
            <person name="Murat C."/>
            <person name="Sun H."/>
            <person name="Tunlid A."/>
            <person name="Henrissat B."/>
            <person name="Grigoriev I.V."/>
            <person name="Hibbett D.S."/>
            <person name="Martin F."/>
            <person name="Nordberg H.P."/>
            <person name="Cantor M.N."/>
            <person name="Hua S.X."/>
        </authorList>
    </citation>
    <scope>NUCLEOTIDE SEQUENCE [LARGE SCALE GENOMIC DNA]</scope>
    <source>
        <strain evidence="1 2">MUT 4182</strain>
    </source>
</reference>
<accession>A0A0C3MLF0</accession>
<sequence length="72" mass="8515">MELIKQLPSWFGLPLQGAGAYPPQLRCESEGNWTLIRRQRRLTRPMIYWVTPERKAYFMNAEARVEVFPVGY</sequence>
<evidence type="ECO:0000313" key="1">
    <source>
        <dbReference type="EMBL" id="KIO34537.1"/>
    </source>
</evidence>
<proteinExistence type="predicted"/>
<organism evidence="1 2">
    <name type="scientific">Tulasnella calospora MUT 4182</name>
    <dbReference type="NCBI Taxonomy" id="1051891"/>
    <lineage>
        <taxon>Eukaryota</taxon>
        <taxon>Fungi</taxon>
        <taxon>Dikarya</taxon>
        <taxon>Basidiomycota</taxon>
        <taxon>Agaricomycotina</taxon>
        <taxon>Agaricomycetes</taxon>
        <taxon>Cantharellales</taxon>
        <taxon>Tulasnellaceae</taxon>
        <taxon>Tulasnella</taxon>
    </lineage>
</organism>
<dbReference type="Proteomes" id="UP000054248">
    <property type="component" value="Unassembled WGS sequence"/>
</dbReference>
<keyword evidence="2" id="KW-1185">Reference proteome</keyword>
<dbReference type="AlphaFoldDB" id="A0A0C3MLF0"/>
<protein>
    <submittedName>
        <fullName evidence="1">Uncharacterized protein</fullName>
    </submittedName>
</protein>
<dbReference type="HOGENOM" id="CLU_2724056_0_0_1"/>
<reference evidence="2" key="2">
    <citation type="submission" date="2015-01" db="EMBL/GenBank/DDBJ databases">
        <title>Evolutionary Origins and Diversification of the Mycorrhizal Mutualists.</title>
        <authorList>
            <consortium name="DOE Joint Genome Institute"/>
            <consortium name="Mycorrhizal Genomics Consortium"/>
            <person name="Kohler A."/>
            <person name="Kuo A."/>
            <person name="Nagy L.G."/>
            <person name="Floudas D."/>
            <person name="Copeland A."/>
            <person name="Barry K.W."/>
            <person name="Cichocki N."/>
            <person name="Veneault-Fourrey C."/>
            <person name="LaButti K."/>
            <person name="Lindquist E.A."/>
            <person name="Lipzen A."/>
            <person name="Lundell T."/>
            <person name="Morin E."/>
            <person name="Murat C."/>
            <person name="Riley R."/>
            <person name="Ohm R."/>
            <person name="Sun H."/>
            <person name="Tunlid A."/>
            <person name="Henrissat B."/>
            <person name="Grigoriev I.V."/>
            <person name="Hibbett D.S."/>
            <person name="Martin F."/>
        </authorList>
    </citation>
    <scope>NUCLEOTIDE SEQUENCE [LARGE SCALE GENOMIC DNA]</scope>
    <source>
        <strain evidence="2">MUT 4182</strain>
    </source>
</reference>
<dbReference type="EMBL" id="KN822942">
    <property type="protein sequence ID" value="KIO34537.1"/>
    <property type="molecule type" value="Genomic_DNA"/>
</dbReference>
<evidence type="ECO:0000313" key="2">
    <source>
        <dbReference type="Proteomes" id="UP000054248"/>
    </source>
</evidence>
<gene>
    <name evidence="1" type="ORF">M407DRAFT_87871</name>
</gene>